<keyword evidence="1" id="KW-0812">Transmembrane</keyword>
<sequence length="330" mass="36214">MTQPSIISVNLVTVALESLLYGIFLTLTSTSFYILINRALSQQSSHGRSGCSSLFTPVMFGTIAITLTVSAHWVMTVVRLFDAFVNFEQGQAALLYYADLALTTEIIKTAFVVTTLIISDILLVYRLWTVWGYNYYVIIIPSLTVLGLSIAGPGVIYQLSQLNATSSVFVTEVNRWISADYACTFVTNVYSTLGIAWKVWHVRSPGGKSYGGGNLQRVLAMIVESAALYTSYAVFFFVAYQVNNNIQFTAIDTLCPIAGIAFTMINVRVGLGWGQRAHQSSQISSAGIASRRAAEQSFAMRPVAVDISQVVHKEDDMGQPVKIRTNDYSV</sequence>
<keyword evidence="1" id="KW-1133">Transmembrane helix</keyword>
<proteinExistence type="predicted"/>
<comment type="caution">
    <text evidence="2">The sequence shown here is derived from an EMBL/GenBank/DDBJ whole genome shotgun (WGS) entry which is preliminary data.</text>
</comment>
<dbReference type="Proteomes" id="UP000298390">
    <property type="component" value="Unassembled WGS sequence"/>
</dbReference>
<protein>
    <submittedName>
        <fullName evidence="2">Uncharacterized protein</fullName>
    </submittedName>
</protein>
<accession>A0A4Y9YBR7</accession>
<dbReference type="STRING" id="34475.A0A4Y9YBR7"/>
<feature type="transmembrane region" description="Helical" evidence="1">
    <location>
        <begin position="20"/>
        <end position="40"/>
    </location>
</feature>
<feature type="transmembrane region" description="Helical" evidence="1">
    <location>
        <begin position="176"/>
        <end position="197"/>
    </location>
</feature>
<organism evidence="2 3">
    <name type="scientific">Rhodofomes roseus</name>
    <dbReference type="NCBI Taxonomy" id="34475"/>
    <lineage>
        <taxon>Eukaryota</taxon>
        <taxon>Fungi</taxon>
        <taxon>Dikarya</taxon>
        <taxon>Basidiomycota</taxon>
        <taxon>Agaricomycotina</taxon>
        <taxon>Agaricomycetes</taxon>
        <taxon>Polyporales</taxon>
        <taxon>Rhodofomes</taxon>
    </lineage>
</organism>
<feature type="transmembrane region" description="Helical" evidence="1">
    <location>
        <begin position="135"/>
        <end position="156"/>
    </location>
</feature>
<evidence type="ECO:0000313" key="2">
    <source>
        <dbReference type="EMBL" id="TFY59470.1"/>
    </source>
</evidence>
<feature type="transmembrane region" description="Helical" evidence="1">
    <location>
        <begin position="246"/>
        <end position="267"/>
    </location>
</feature>
<dbReference type="EMBL" id="SEKV01000302">
    <property type="protein sequence ID" value="TFY59470.1"/>
    <property type="molecule type" value="Genomic_DNA"/>
</dbReference>
<evidence type="ECO:0000256" key="1">
    <source>
        <dbReference type="SAM" id="Phobius"/>
    </source>
</evidence>
<name>A0A4Y9YBR7_9APHY</name>
<reference evidence="2 3" key="1">
    <citation type="submission" date="2019-01" db="EMBL/GenBank/DDBJ databases">
        <title>Genome sequencing of the rare red list fungi Fomitopsis rosea.</title>
        <authorList>
            <person name="Buettner E."/>
            <person name="Kellner H."/>
        </authorList>
    </citation>
    <scope>NUCLEOTIDE SEQUENCE [LARGE SCALE GENOMIC DNA]</scope>
    <source>
        <strain evidence="2 3">DSM 105464</strain>
    </source>
</reference>
<evidence type="ECO:0000313" key="3">
    <source>
        <dbReference type="Proteomes" id="UP000298390"/>
    </source>
</evidence>
<feature type="transmembrane region" description="Helical" evidence="1">
    <location>
        <begin position="52"/>
        <end position="75"/>
    </location>
</feature>
<keyword evidence="1" id="KW-0472">Membrane</keyword>
<feature type="transmembrane region" description="Helical" evidence="1">
    <location>
        <begin position="218"/>
        <end position="240"/>
    </location>
</feature>
<gene>
    <name evidence="2" type="ORF">EVJ58_g5760</name>
</gene>
<dbReference type="AlphaFoldDB" id="A0A4Y9YBR7"/>
<feature type="transmembrane region" description="Helical" evidence="1">
    <location>
        <begin position="106"/>
        <end position="128"/>
    </location>
</feature>